<proteinExistence type="predicted"/>
<comment type="caution">
    <text evidence="2">The sequence shown here is derived from an EMBL/GenBank/DDBJ whole genome shotgun (WGS) entry which is preliminary data.</text>
</comment>
<sequence>MPRIPAPIMPTLPTWTAEPASADAEADDAADEAAPETEEAASEAEDRAEEAALVTPEAAELYALPAASVADETALVADARRSVTLYWDASDARDAEASVLVAAASVKDSTWESAEEYSEDRSLFVTMLESIELRS</sequence>
<dbReference type="Proteomes" id="UP001316803">
    <property type="component" value="Unassembled WGS sequence"/>
</dbReference>
<evidence type="ECO:0000313" key="2">
    <source>
        <dbReference type="EMBL" id="KAK5952337.1"/>
    </source>
</evidence>
<evidence type="ECO:0000256" key="1">
    <source>
        <dbReference type="SAM" id="MobiDB-lite"/>
    </source>
</evidence>
<accession>A0AAN8I345</accession>
<keyword evidence="3" id="KW-1185">Reference proteome</keyword>
<dbReference type="EMBL" id="JAKLMC020000016">
    <property type="protein sequence ID" value="KAK5952337.1"/>
    <property type="molecule type" value="Genomic_DNA"/>
</dbReference>
<dbReference type="AlphaFoldDB" id="A0AAN8I345"/>
<feature type="compositionally biased region" description="Pro residues" evidence="1">
    <location>
        <begin position="1"/>
        <end position="10"/>
    </location>
</feature>
<reference evidence="2 3" key="1">
    <citation type="submission" date="2022-12" db="EMBL/GenBank/DDBJ databases">
        <title>Genomic features and morphological characterization of a novel Knufia sp. strain isolated from spacecraft assembly facility.</title>
        <authorList>
            <person name="Teixeira M."/>
            <person name="Chander A.M."/>
            <person name="Stajich J.E."/>
            <person name="Venkateswaran K."/>
        </authorList>
    </citation>
    <scope>NUCLEOTIDE SEQUENCE [LARGE SCALE GENOMIC DNA]</scope>
    <source>
        <strain evidence="2 3">FJI-L2-BK-P2</strain>
    </source>
</reference>
<name>A0AAN8I345_9EURO</name>
<gene>
    <name evidence="2" type="ORF">OHC33_006810</name>
</gene>
<evidence type="ECO:0000313" key="3">
    <source>
        <dbReference type="Proteomes" id="UP001316803"/>
    </source>
</evidence>
<organism evidence="2 3">
    <name type="scientific">Knufia fluminis</name>
    <dbReference type="NCBI Taxonomy" id="191047"/>
    <lineage>
        <taxon>Eukaryota</taxon>
        <taxon>Fungi</taxon>
        <taxon>Dikarya</taxon>
        <taxon>Ascomycota</taxon>
        <taxon>Pezizomycotina</taxon>
        <taxon>Eurotiomycetes</taxon>
        <taxon>Chaetothyriomycetidae</taxon>
        <taxon>Chaetothyriales</taxon>
        <taxon>Trichomeriaceae</taxon>
        <taxon>Knufia</taxon>
    </lineage>
</organism>
<protein>
    <submittedName>
        <fullName evidence="2">Uncharacterized protein</fullName>
    </submittedName>
</protein>
<feature type="region of interest" description="Disordered" evidence="1">
    <location>
        <begin position="1"/>
        <end position="53"/>
    </location>
</feature>
<feature type="compositionally biased region" description="Acidic residues" evidence="1">
    <location>
        <begin position="24"/>
        <end position="48"/>
    </location>
</feature>